<reference evidence="1" key="1">
    <citation type="submission" date="2022-08" db="EMBL/GenBank/DDBJ databases">
        <authorList>
            <person name="Gutierrez-Valencia J."/>
        </authorList>
    </citation>
    <scope>NUCLEOTIDE SEQUENCE</scope>
</reference>
<comment type="caution">
    <text evidence="1">The sequence shown here is derived from an EMBL/GenBank/DDBJ whole genome shotgun (WGS) entry which is preliminary data.</text>
</comment>
<dbReference type="Proteomes" id="UP001154282">
    <property type="component" value="Unassembled WGS sequence"/>
</dbReference>
<evidence type="ECO:0000313" key="2">
    <source>
        <dbReference type="Proteomes" id="UP001154282"/>
    </source>
</evidence>
<evidence type="ECO:0000313" key="1">
    <source>
        <dbReference type="EMBL" id="CAI0467725.1"/>
    </source>
</evidence>
<protein>
    <submittedName>
        <fullName evidence="1">Uncharacterized protein</fullName>
    </submittedName>
</protein>
<gene>
    <name evidence="1" type="ORF">LITE_LOCUS37543</name>
</gene>
<sequence length="94" mass="11029">ASKEILPNISSQLTHHHQLCPLFSSNRHWLLNSLLCRYACFFASCRRFTFHHLGPFQLLFLLSLSTTLPRFLRKPGCFSLCQRNFDSKFPTMRV</sequence>
<dbReference type="EMBL" id="CAMGYJ010000008">
    <property type="protein sequence ID" value="CAI0467725.1"/>
    <property type="molecule type" value="Genomic_DNA"/>
</dbReference>
<organism evidence="1 2">
    <name type="scientific">Linum tenue</name>
    <dbReference type="NCBI Taxonomy" id="586396"/>
    <lineage>
        <taxon>Eukaryota</taxon>
        <taxon>Viridiplantae</taxon>
        <taxon>Streptophyta</taxon>
        <taxon>Embryophyta</taxon>
        <taxon>Tracheophyta</taxon>
        <taxon>Spermatophyta</taxon>
        <taxon>Magnoliopsida</taxon>
        <taxon>eudicotyledons</taxon>
        <taxon>Gunneridae</taxon>
        <taxon>Pentapetalae</taxon>
        <taxon>rosids</taxon>
        <taxon>fabids</taxon>
        <taxon>Malpighiales</taxon>
        <taxon>Linaceae</taxon>
        <taxon>Linum</taxon>
    </lineage>
</organism>
<dbReference type="AlphaFoldDB" id="A0AAV0P9V4"/>
<name>A0AAV0P9V4_9ROSI</name>
<proteinExistence type="predicted"/>
<keyword evidence="2" id="KW-1185">Reference proteome</keyword>
<feature type="non-terminal residue" evidence="1">
    <location>
        <position position="1"/>
    </location>
</feature>
<accession>A0AAV0P9V4</accession>